<comment type="caution">
    <text evidence="1">The sequence shown here is derived from an EMBL/GenBank/DDBJ whole genome shotgun (WGS) entry which is preliminary data.</text>
</comment>
<organism evidence="1">
    <name type="scientific">marine sediment metagenome</name>
    <dbReference type="NCBI Taxonomy" id="412755"/>
    <lineage>
        <taxon>unclassified sequences</taxon>
        <taxon>metagenomes</taxon>
        <taxon>ecological metagenomes</taxon>
    </lineage>
</organism>
<reference evidence="1" key="1">
    <citation type="journal article" date="2015" name="Nature">
        <title>Complex archaea that bridge the gap between prokaryotes and eukaryotes.</title>
        <authorList>
            <person name="Spang A."/>
            <person name="Saw J.H."/>
            <person name="Jorgensen S.L."/>
            <person name="Zaremba-Niedzwiedzka K."/>
            <person name="Martijn J."/>
            <person name="Lind A.E."/>
            <person name="van Eijk R."/>
            <person name="Schleper C."/>
            <person name="Guy L."/>
            <person name="Ettema T.J."/>
        </authorList>
    </citation>
    <scope>NUCLEOTIDE SEQUENCE</scope>
</reference>
<evidence type="ECO:0000313" key="1">
    <source>
        <dbReference type="EMBL" id="KKN64486.1"/>
    </source>
</evidence>
<gene>
    <name evidence="1" type="ORF">LCGC14_0490990</name>
</gene>
<name>A0A0F9UTG9_9ZZZZ</name>
<accession>A0A0F9UTG9</accession>
<proteinExistence type="predicted"/>
<dbReference type="AlphaFoldDB" id="A0A0F9UTG9"/>
<sequence>MVPGTKVVDESLVQTDWGVFTDTTERALHQNPVQVFLADTYREHLIWLHKLANGRPIDVKINGDITQGRKYVREWVSTREADQFTIAYYFLKMLLELPTVASFGFIAGTPSHEMEEMTAPIILRERLQAETEIPIKIANHSLVTINGTVWDMAHHGPIPGGRRWLEGNGLRWYMNDMQQRELDLGRTPPDWVVRSHYHTLAHATSDYRKATTLYKTQGILTPGYTGMDGYGHQATRSKYEVHVGMVAWEIDANGNTQLRPKFKIIDTRHREVIE</sequence>
<dbReference type="EMBL" id="LAZR01000553">
    <property type="protein sequence ID" value="KKN64486.1"/>
    <property type="molecule type" value="Genomic_DNA"/>
</dbReference>
<protein>
    <submittedName>
        <fullName evidence="1">Uncharacterized protein</fullName>
    </submittedName>
</protein>